<protein>
    <submittedName>
        <fullName evidence="2">Uncharacterized protein</fullName>
    </submittedName>
</protein>
<dbReference type="EMBL" id="JAINUG010000054">
    <property type="protein sequence ID" value="KAJ8404374.1"/>
    <property type="molecule type" value="Genomic_DNA"/>
</dbReference>
<organism evidence="2 3">
    <name type="scientific">Aldrovandia affinis</name>
    <dbReference type="NCBI Taxonomy" id="143900"/>
    <lineage>
        <taxon>Eukaryota</taxon>
        <taxon>Metazoa</taxon>
        <taxon>Chordata</taxon>
        <taxon>Craniata</taxon>
        <taxon>Vertebrata</taxon>
        <taxon>Euteleostomi</taxon>
        <taxon>Actinopterygii</taxon>
        <taxon>Neopterygii</taxon>
        <taxon>Teleostei</taxon>
        <taxon>Notacanthiformes</taxon>
        <taxon>Halosauridae</taxon>
        <taxon>Aldrovandia</taxon>
    </lineage>
</organism>
<accession>A0AAD7SKN1</accession>
<gene>
    <name evidence="2" type="ORF">AAFF_G00341470</name>
</gene>
<evidence type="ECO:0000313" key="2">
    <source>
        <dbReference type="EMBL" id="KAJ8404374.1"/>
    </source>
</evidence>
<evidence type="ECO:0000313" key="3">
    <source>
        <dbReference type="Proteomes" id="UP001221898"/>
    </source>
</evidence>
<comment type="caution">
    <text evidence="2">The sequence shown here is derived from an EMBL/GenBank/DDBJ whole genome shotgun (WGS) entry which is preliminary data.</text>
</comment>
<feature type="region of interest" description="Disordered" evidence="1">
    <location>
        <begin position="107"/>
        <end position="149"/>
    </location>
</feature>
<name>A0AAD7SKN1_9TELE</name>
<feature type="compositionally biased region" description="Polar residues" evidence="1">
    <location>
        <begin position="108"/>
        <end position="130"/>
    </location>
</feature>
<keyword evidence="3" id="KW-1185">Reference proteome</keyword>
<proteinExistence type="predicted"/>
<dbReference type="AlphaFoldDB" id="A0AAD7SKN1"/>
<sequence>MGEEEEVRNGDGPFRTGAETLSRLHRSPSAPSSLDHAPCTQRKPVCDITAASSRYVSAGPRTSRTSPRSTFASYRSVQISDTYGSVLLLKRHQPAFSPLCGALRFESDSSPTRESLSEASRVKQASSPSLSPRRGRKRAPPSGSISGLG</sequence>
<reference evidence="2" key="1">
    <citation type="journal article" date="2023" name="Science">
        <title>Genome structures resolve the early diversification of teleost fishes.</title>
        <authorList>
            <person name="Parey E."/>
            <person name="Louis A."/>
            <person name="Montfort J."/>
            <person name="Bouchez O."/>
            <person name="Roques C."/>
            <person name="Iampietro C."/>
            <person name="Lluch J."/>
            <person name="Castinel A."/>
            <person name="Donnadieu C."/>
            <person name="Desvignes T."/>
            <person name="Floi Bucao C."/>
            <person name="Jouanno E."/>
            <person name="Wen M."/>
            <person name="Mejri S."/>
            <person name="Dirks R."/>
            <person name="Jansen H."/>
            <person name="Henkel C."/>
            <person name="Chen W.J."/>
            <person name="Zahm M."/>
            <person name="Cabau C."/>
            <person name="Klopp C."/>
            <person name="Thompson A.W."/>
            <person name="Robinson-Rechavi M."/>
            <person name="Braasch I."/>
            <person name="Lecointre G."/>
            <person name="Bobe J."/>
            <person name="Postlethwait J.H."/>
            <person name="Berthelot C."/>
            <person name="Roest Crollius H."/>
            <person name="Guiguen Y."/>
        </authorList>
    </citation>
    <scope>NUCLEOTIDE SEQUENCE</scope>
    <source>
        <strain evidence="2">NC1722</strain>
    </source>
</reference>
<dbReference type="Proteomes" id="UP001221898">
    <property type="component" value="Unassembled WGS sequence"/>
</dbReference>
<evidence type="ECO:0000256" key="1">
    <source>
        <dbReference type="SAM" id="MobiDB-lite"/>
    </source>
</evidence>
<feature type="region of interest" description="Disordered" evidence="1">
    <location>
        <begin position="1"/>
        <end position="40"/>
    </location>
</feature>